<dbReference type="EMBL" id="FO117603">
    <property type="protein sequence ID" value="CCG00277.1"/>
    <property type="molecule type" value="Genomic_DNA"/>
</dbReference>
<evidence type="ECO:0000256" key="2">
    <source>
        <dbReference type="ARBA" id="ARBA00010581"/>
    </source>
</evidence>
<feature type="transmembrane region" description="Helical" evidence="10">
    <location>
        <begin position="45"/>
        <end position="66"/>
    </location>
</feature>
<evidence type="ECO:0000259" key="11">
    <source>
        <dbReference type="PROSITE" id="PS50253"/>
    </source>
</evidence>
<dbReference type="PANTHER" id="PTHR11403">
    <property type="entry name" value="CYTOCHROME C OXIDASE SUBUNIT III"/>
    <property type="match status" value="1"/>
</dbReference>
<dbReference type="InterPro" id="IPR024791">
    <property type="entry name" value="Cyt_c/ubiquinol_Oxase_su3"/>
</dbReference>
<keyword evidence="5" id="KW-1278">Translocase</keyword>
<dbReference type="EC" id="7.1.1.9" evidence="3"/>
<dbReference type="InterPro" id="IPR013833">
    <property type="entry name" value="Cyt_c_oxidase_su3_a-hlx"/>
</dbReference>
<comment type="subcellular location">
    <subcellularLocation>
        <location evidence="9">Cell membrane</location>
        <topology evidence="9">Multi-pass membrane protein</topology>
    </subcellularLocation>
    <subcellularLocation>
        <location evidence="1">Membrane</location>
        <topology evidence="1">Multi-pass membrane protein</topology>
    </subcellularLocation>
</comment>
<dbReference type="PANTHER" id="PTHR11403:SF7">
    <property type="entry name" value="CYTOCHROME C OXIDASE SUBUNIT 3"/>
    <property type="match status" value="1"/>
</dbReference>
<dbReference type="GO" id="GO:0016491">
    <property type="term" value="F:oxidoreductase activity"/>
    <property type="evidence" value="ECO:0007669"/>
    <property type="project" value="UniProtKB-KW"/>
</dbReference>
<feature type="domain" description="Heme-copper oxidase subunit III family profile" evidence="11">
    <location>
        <begin position="1"/>
        <end position="184"/>
    </location>
</feature>
<organism evidence="12">
    <name type="scientific">uncultured Flavobacteriia bacterium</name>
    <dbReference type="NCBI Taxonomy" id="212695"/>
    <lineage>
        <taxon>Bacteria</taxon>
        <taxon>Pseudomonadati</taxon>
        <taxon>Bacteroidota</taxon>
        <taxon>Flavobacteriia</taxon>
        <taxon>environmental samples</taxon>
    </lineage>
</organism>
<dbReference type="AlphaFoldDB" id="H6RGW6"/>
<accession>H6RGW6</accession>
<evidence type="ECO:0000256" key="5">
    <source>
        <dbReference type="ARBA" id="ARBA00022967"/>
    </source>
</evidence>
<name>H6RGW6_9BACT</name>
<reference evidence="12" key="1">
    <citation type="journal article" date="2012" name="Environ. Microbiol.">
        <title>Genomic content of uncultured Bacteroidetes from contrasting oceanic provinces in the North Atlantic Ocean.</title>
        <authorList>
            <person name="Gomez-Pereira P.R."/>
            <person name="Schuler M."/>
            <person name="Fuchs B.M."/>
            <person name="Bennke C."/>
            <person name="Teeling H."/>
            <person name="Waldmann J."/>
            <person name="Richter M."/>
            <person name="Barbe V."/>
            <person name="Bataille E."/>
            <person name="Glockner F.O."/>
            <person name="Amann R."/>
        </authorList>
    </citation>
    <scope>NUCLEOTIDE SEQUENCE</scope>
</reference>
<evidence type="ECO:0000256" key="10">
    <source>
        <dbReference type="SAM" id="Phobius"/>
    </source>
</evidence>
<feature type="transmembrane region" description="Helical" evidence="10">
    <location>
        <begin position="78"/>
        <end position="99"/>
    </location>
</feature>
<dbReference type="CDD" id="cd00386">
    <property type="entry name" value="Heme_Cu_Oxidase_III_like"/>
    <property type="match status" value="1"/>
</dbReference>
<dbReference type="Pfam" id="PF00510">
    <property type="entry name" value="COX3"/>
    <property type="match status" value="1"/>
</dbReference>
<gene>
    <name evidence="12" type="primary">ctaE</name>
    <name evidence="12" type="ORF">VIS_S18CQB20018</name>
</gene>
<evidence type="ECO:0000313" key="12">
    <source>
        <dbReference type="EMBL" id="CCG00277.1"/>
    </source>
</evidence>
<evidence type="ECO:0000256" key="8">
    <source>
        <dbReference type="ARBA" id="ARBA00031625"/>
    </source>
</evidence>
<keyword evidence="12" id="KW-0560">Oxidoreductase</keyword>
<dbReference type="SUPFAM" id="SSF81452">
    <property type="entry name" value="Cytochrome c oxidase subunit III-like"/>
    <property type="match status" value="1"/>
</dbReference>
<dbReference type="GO" id="GO:0005886">
    <property type="term" value="C:plasma membrane"/>
    <property type="evidence" value="ECO:0007669"/>
    <property type="project" value="UniProtKB-SubCell"/>
</dbReference>
<dbReference type="PROSITE" id="PS50253">
    <property type="entry name" value="COX3"/>
    <property type="match status" value="1"/>
</dbReference>
<evidence type="ECO:0000256" key="3">
    <source>
        <dbReference type="ARBA" id="ARBA00012949"/>
    </source>
</evidence>
<dbReference type="GO" id="GO:0004129">
    <property type="term" value="F:cytochrome-c oxidase activity"/>
    <property type="evidence" value="ECO:0007669"/>
    <property type="project" value="UniProtKB-EC"/>
</dbReference>
<reference evidence="12" key="2">
    <citation type="submission" date="2012-02" db="EMBL/GenBank/DDBJ databases">
        <authorList>
            <person name="Genoscope - CEA"/>
        </authorList>
    </citation>
    <scope>NUCLEOTIDE SEQUENCE</scope>
</reference>
<sequence>MDKKSKALKMMLWFGIGSLIMTFAGLTSAFIVSKNRVDWVNDFPIPASFYFSLFVIIISSLSLVISKKYLIENKNLSNLFLVITIVLGLSFILLQFTGFKQIIEEGFHFTGPTSSINSSFIFLIAFVHIIHVLVALFFLIYVLIRDFYVIINDQNSLGFELASIFWHFVDILWIYLFIFLVFFG</sequence>
<evidence type="ECO:0000256" key="4">
    <source>
        <dbReference type="ARBA" id="ARBA00022692"/>
    </source>
</evidence>
<keyword evidence="7 10" id="KW-0472">Membrane</keyword>
<evidence type="ECO:0000256" key="1">
    <source>
        <dbReference type="ARBA" id="ARBA00004141"/>
    </source>
</evidence>
<feature type="transmembrane region" description="Helical" evidence="10">
    <location>
        <begin position="12"/>
        <end position="33"/>
    </location>
</feature>
<feature type="transmembrane region" description="Helical" evidence="10">
    <location>
        <begin position="119"/>
        <end position="144"/>
    </location>
</feature>
<evidence type="ECO:0000256" key="7">
    <source>
        <dbReference type="ARBA" id="ARBA00023136"/>
    </source>
</evidence>
<proteinExistence type="inferred from homology"/>
<feature type="transmembrane region" description="Helical" evidence="10">
    <location>
        <begin position="164"/>
        <end position="183"/>
    </location>
</feature>
<dbReference type="InterPro" id="IPR035973">
    <property type="entry name" value="Cyt_c_oxidase_su3-like_sf"/>
</dbReference>
<keyword evidence="6 10" id="KW-1133">Transmembrane helix</keyword>
<dbReference type="GO" id="GO:0019646">
    <property type="term" value="P:aerobic electron transport chain"/>
    <property type="evidence" value="ECO:0007669"/>
    <property type="project" value="InterPro"/>
</dbReference>
<comment type="similarity">
    <text evidence="2 9">Belongs to the cytochrome c oxidase subunit 3 family.</text>
</comment>
<protein>
    <recommendedName>
        <fullName evidence="3">cytochrome-c oxidase</fullName>
        <ecNumber evidence="3">7.1.1.9</ecNumber>
    </recommendedName>
    <alternativeName>
        <fullName evidence="8">Cytochrome c oxidase polypeptide III</fullName>
    </alternativeName>
</protein>
<evidence type="ECO:0000256" key="9">
    <source>
        <dbReference type="RuleBase" id="RU003376"/>
    </source>
</evidence>
<evidence type="ECO:0000256" key="6">
    <source>
        <dbReference type="ARBA" id="ARBA00022989"/>
    </source>
</evidence>
<dbReference type="Gene3D" id="1.20.120.80">
    <property type="entry name" value="Cytochrome c oxidase, subunit III, four-helix bundle"/>
    <property type="match status" value="1"/>
</dbReference>
<keyword evidence="4 9" id="KW-0812">Transmembrane</keyword>
<dbReference type="InterPro" id="IPR000298">
    <property type="entry name" value="Cyt_c_oxidase-like_su3"/>
</dbReference>